<evidence type="ECO:0000313" key="2">
    <source>
        <dbReference type="Proteomes" id="UP001638806"/>
    </source>
</evidence>
<sequence>MEQMARELELNEAALPQTSSEATEAVASQQQTSTMTDLETPELGNLSLNDTTTTTTINAEAIAPTVEDTLLDQPQQHQPPEDAAKGKSAVSEAAERLLESVQHEAGEKWQNSVFLSLMRDFRDGRKDIVDNEIRQMEGEGDGSGGGGGDDAQQQQQQQSAT</sequence>
<gene>
    <name evidence="1" type="ORF">ACCO45_004201</name>
</gene>
<reference evidence="1" key="1">
    <citation type="submission" date="2024-12" db="EMBL/GenBank/DDBJ databases">
        <title>Comparative genomics and development of molecular markers within Purpureocillium lilacinum and among Purpureocillium species.</title>
        <authorList>
            <person name="Yeh Z.-Y."/>
            <person name="Ni N.-T."/>
            <person name="Lo P.-H."/>
            <person name="Mushyakhwo K."/>
            <person name="Lin C.-F."/>
            <person name="Nai Y.-S."/>
        </authorList>
    </citation>
    <scope>NUCLEOTIDE SEQUENCE</scope>
    <source>
        <strain evidence="1">NCHU-NPUST-175</strain>
    </source>
</reference>
<protein>
    <submittedName>
        <fullName evidence="1">Uncharacterized protein</fullName>
    </submittedName>
</protein>
<keyword evidence="2" id="KW-1185">Reference proteome</keyword>
<accession>A0ACC4E573</accession>
<dbReference type="Proteomes" id="UP001638806">
    <property type="component" value="Unassembled WGS sequence"/>
</dbReference>
<comment type="caution">
    <text evidence="1">The sequence shown here is derived from an EMBL/GenBank/DDBJ whole genome shotgun (WGS) entry which is preliminary data.</text>
</comment>
<name>A0ACC4E573_PURLI</name>
<evidence type="ECO:0000313" key="1">
    <source>
        <dbReference type="EMBL" id="KAL3962678.1"/>
    </source>
</evidence>
<organism evidence="1 2">
    <name type="scientific">Purpureocillium lilacinum</name>
    <name type="common">Paecilomyces lilacinus</name>
    <dbReference type="NCBI Taxonomy" id="33203"/>
    <lineage>
        <taxon>Eukaryota</taxon>
        <taxon>Fungi</taxon>
        <taxon>Dikarya</taxon>
        <taxon>Ascomycota</taxon>
        <taxon>Pezizomycotina</taxon>
        <taxon>Sordariomycetes</taxon>
        <taxon>Hypocreomycetidae</taxon>
        <taxon>Hypocreales</taxon>
        <taxon>Ophiocordycipitaceae</taxon>
        <taxon>Purpureocillium</taxon>
    </lineage>
</organism>
<dbReference type="EMBL" id="JBGNUJ010000003">
    <property type="protein sequence ID" value="KAL3962678.1"/>
    <property type="molecule type" value="Genomic_DNA"/>
</dbReference>
<proteinExistence type="predicted"/>